<keyword evidence="2" id="KW-1185">Reference proteome</keyword>
<dbReference type="Proteomes" id="UP000735302">
    <property type="component" value="Unassembled WGS sequence"/>
</dbReference>
<accession>A0AAV4CJU3</accession>
<name>A0AAV4CJU3_9GAST</name>
<evidence type="ECO:0000313" key="1">
    <source>
        <dbReference type="EMBL" id="GFO31908.1"/>
    </source>
</evidence>
<dbReference type="AlphaFoldDB" id="A0AAV4CJU3"/>
<dbReference type="EMBL" id="BLXT01006489">
    <property type="protein sequence ID" value="GFO31908.1"/>
    <property type="molecule type" value="Genomic_DNA"/>
</dbReference>
<gene>
    <name evidence="1" type="ORF">PoB_005841300</name>
</gene>
<protein>
    <submittedName>
        <fullName evidence="1">Uncharacterized protein</fullName>
    </submittedName>
</protein>
<organism evidence="1 2">
    <name type="scientific">Plakobranchus ocellatus</name>
    <dbReference type="NCBI Taxonomy" id="259542"/>
    <lineage>
        <taxon>Eukaryota</taxon>
        <taxon>Metazoa</taxon>
        <taxon>Spiralia</taxon>
        <taxon>Lophotrochozoa</taxon>
        <taxon>Mollusca</taxon>
        <taxon>Gastropoda</taxon>
        <taxon>Heterobranchia</taxon>
        <taxon>Euthyneura</taxon>
        <taxon>Panpulmonata</taxon>
        <taxon>Sacoglossa</taxon>
        <taxon>Placobranchoidea</taxon>
        <taxon>Plakobranchidae</taxon>
        <taxon>Plakobranchus</taxon>
    </lineage>
</organism>
<evidence type="ECO:0000313" key="2">
    <source>
        <dbReference type="Proteomes" id="UP000735302"/>
    </source>
</evidence>
<sequence length="131" mass="15120">MSEKIVELLSTDLEVYWKTVRRPFSYRASFSYQFIVSNLLFTSSKKSEDVSAAIVRMSLLAGCKFPYSERGRLRTVSAPIVRSRLLDWDTLFSYNRRQFSDFSSCYNLALAVEQYPFLNTNPGSKTRVPCT</sequence>
<reference evidence="1 2" key="1">
    <citation type="journal article" date="2021" name="Elife">
        <title>Chloroplast acquisition without the gene transfer in kleptoplastic sea slugs, Plakobranchus ocellatus.</title>
        <authorList>
            <person name="Maeda T."/>
            <person name="Takahashi S."/>
            <person name="Yoshida T."/>
            <person name="Shimamura S."/>
            <person name="Takaki Y."/>
            <person name="Nagai Y."/>
            <person name="Toyoda A."/>
            <person name="Suzuki Y."/>
            <person name="Arimoto A."/>
            <person name="Ishii H."/>
            <person name="Satoh N."/>
            <person name="Nishiyama T."/>
            <person name="Hasebe M."/>
            <person name="Maruyama T."/>
            <person name="Minagawa J."/>
            <person name="Obokata J."/>
            <person name="Shigenobu S."/>
        </authorList>
    </citation>
    <scope>NUCLEOTIDE SEQUENCE [LARGE SCALE GENOMIC DNA]</scope>
</reference>
<proteinExistence type="predicted"/>
<comment type="caution">
    <text evidence="1">The sequence shown here is derived from an EMBL/GenBank/DDBJ whole genome shotgun (WGS) entry which is preliminary data.</text>
</comment>